<reference evidence="1" key="2">
    <citation type="submission" date="2022-03" db="EMBL/GenBank/DDBJ databases">
        <title>Draft title - Genomic analysis of global carrot germplasm unveils the trajectory of domestication and the origin of high carotenoid orange carrot.</title>
        <authorList>
            <person name="Iorizzo M."/>
            <person name="Ellison S."/>
            <person name="Senalik D."/>
            <person name="Macko-Podgorni A."/>
            <person name="Grzebelus D."/>
            <person name="Bostan H."/>
            <person name="Rolling W."/>
            <person name="Curaba J."/>
            <person name="Simon P."/>
        </authorList>
    </citation>
    <scope>NUCLEOTIDE SEQUENCE</scope>
    <source>
        <tissue evidence="1">Leaf</tissue>
    </source>
</reference>
<name>A0A166F1W9_DAUCS</name>
<dbReference type="AlphaFoldDB" id="A0A166F1W9"/>
<protein>
    <submittedName>
        <fullName evidence="1">Uncharacterized protein</fullName>
    </submittedName>
</protein>
<proteinExistence type="predicted"/>
<dbReference type="EMBL" id="CP093344">
    <property type="protein sequence ID" value="WOG89884.1"/>
    <property type="molecule type" value="Genomic_DNA"/>
</dbReference>
<keyword evidence="2" id="KW-1185">Reference proteome</keyword>
<dbReference type="Proteomes" id="UP000077755">
    <property type="component" value="Chromosome 2"/>
</dbReference>
<dbReference type="Gramene" id="KZN07241">
    <property type="protein sequence ID" value="KZN07241"/>
    <property type="gene ID" value="DCAR_008078"/>
</dbReference>
<reference evidence="1" key="1">
    <citation type="journal article" date="2016" name="Nat. Genet.">
        <title>A high-quality carrot genome assembly provides new insights into carotenoid accumulation and asterid genome evolution.</title>
        <authorList>
            <person name="Iorizzo M."/>
            <person name="Ellison S."/>
            <person name="Senalik D."/>
            <person name="Zeng P."/>
            <person name="Satapoomin P."/>
            <person name="Huang J."/>
            <person name="Bowman M."/>
            <person name="Iovene M."/>
            <person name="Sanseverino W."/>
            <person name="Cavagnaro P."/>
            <person name="Yildiz M."/>
            <person name="Macko-Podgorni A."/>
            <person name="Moranska E."/>
            <person name="Grzebelus E."/>
            <person name="Grzebelus D."/>
            <person name="Ashrafi H."/>
            <person name="Zheng Z."/>
            <person name="Cheng S."/>
            <person name="Spooner D."/>
            <person name="Van Deynze A."/>
            <person name="Simon P."/>
        </authorList>
    </citation>
    <scope>NUCLEOTIDE SEQUENCE</scope>
    <source>
        <tissue evidence="1">Leaf</tissue>
    </source>
</reference>
<evidence type="ECO:0000313" key="1">
    <source>
        <dbReference type="EMBL" id="WOG89884.1"/>
    </source>
</evidence>
<accession>A0A166F1W9</accession>
<sequence>MVKKLSAALNVSEHMQFTATCAHIKKSAAPKSTRDSYLAHKVPCDGAVSKQLSLLRNESQTSQVFVGRSLFAPTTTDNSNSSFNNQSILSSNIAESHANEAIIGSSLVQTTFDDSISFVNNQPILSSNPATSMNFPPFLSDAIVAPDSFPNLPSSNQSTHLNITTTDLTNNNGIQGTELNNDIFDIQILHDKYFGFSSVPTNVMPPEVPQQQFTLADSRTSTSFSGSLESSTSFCPNIFSMDPNFSSTVGGNSHFPVFESLSGTYENQNQLRYEGNNISDNIWNLQGDYRSSTIVNDNIFYTSLEDIAKQTHGPPELDADQINQEQLWSSQRGERDIHFPGLQDDSNFWDNERN</sequence>
<evidence type="ECO:0000313" key="2">
    <source>
        <dbReference type="Proteomes" id="UP000077755"/>
    </source>
</evidence>
<gene>
    <name evidence="1" type="ORF">DCAR_0209123</name>
</gene>
<organism evidence="1 2">
    <name type="scientific">Daucus carota subsp. sativus</name>
    <name type="common">Carrot</name>
    <dbReference type="NCBI Taxonomy" id="79200"/>
    <lineage>
        <taxon>Eukaryota</taxon>
        <taxon>Viridiplantae</taxon>
        <taxon>Streptophyta</taxon>
        <taxon>Embryophyta</taxon>
        <taxon>Tracheophyta</taxon>
        <taxon>Spermatophyta</taxon>
        <taxon>Magnoliopsida</taxon>
        <taxon>eudicotyledons</taxon>
        <taxon>Gunneridae</taxon>
        <taxon>Pentapetalae</taxon>
        <taxon>asterids</taxon>
        <taxon>campanulids</taxon>
        <taxon>Apiales</taxon>
        <taxon>Apiaceae</taxon>
        <taxon>Apioideae</taxon>
        <taxon>Scandiceae</taxon>
        <taxon>Daucinae</taxon>
        <taxon>Daucus</taxon>
        <taxon>Daucus sect. Daucus</taxon>
    </lineage>
</organism>